<proteinExistence type="inferred from homology"/>
<dbReference type="OrthoDB" id="65789at2759"/>
<feature type="domain" description="SH3" evidence="4">
    <location>
        <begin position="5"/>
        <end position="74"/>
    </location>
</feature>
<organism evidence="6 7">
    <name type="scientific">Holothuria leucospilota</name>
    <name type="common">Black long sea cucumber</name>
    <name type="synonym">Mertensiothuria leucospilota</name>
    <dbReference type="NCBI Taxonomy" id="206669"/>
    <lineage>
        <taxon>Eukaryota</taxon>
        <taxon>Metazoa</taxon>
        <taxon>Echinodermata</taxon>
        <taxon>Eleutherozoa</taxon>
        <taxon>Echinozoa</taxon>
        <taxon>Holothuroidea</taxon>
        <taxon>Aspidochirotacea</taxon>
        <taxon>Aspidochirotida</taxon>
        <taxon>Holothuriidae</taxon>
        <taxon>Holothuria</taxon>
    </lineage>
</organism>
<reference evidence="6" key="1">
    <citation type="submission" date="2021-10" db="EMBL/GenBank/DDBJ databases">
        <title>Tropical sea cucumber genome reveals ecological adaptation and Cuvierian tubules defense mechanism.</title>
        <authorList>
            <person name="Chen T."/>
        </authorList>
    </citation>
    <scope>NUCLEOTIDE SEQUENCE</scope>
    <source>
        <strain evidence="6">Nanhai2018</strain>
        <tissue evidence="6">Muscle</tissue>
    </source>
</reference>
<dbReference type="SMART" id="SM00072">
    <property type="entry name" value="GuKc"/>
    <property type="match status" value="1"/>
</dbReference>
<dbReference type="SMART" id="SM00326">
    <property type="entry name" value="SH3"/>
    <property type="match status" value="1"/>
</dbReference>
<evidence type="ECO:0000259" key="4">
    <source>
        <dbReference type="PROSITE" id="PS50002"/>
    </source>
</evidence>
<dbReference type="Proteomes" id="UP001152320">
    <property type="component" value="Chromosome 23"/>
</dbReference>
<dbReference type="InterPro" id="IPR050716">
    <property type="entry name" value="MAGUK"/>
</dbReference>
<dbReference type="AlphaFoldDB" id="A0A9Q0YBK5"/>
<dbReference type="SUPFAM" id="SSF52540">
    <property type="entry name" value="P-loop containing nucleoside triphosphate hydrolases"/>
    <property type="match status" value="1"/>
</dbReference>
<dbReference type="CDD" id="cd11862">
    <property type="entry name" value="SH3_MPP"/>
    <property type="match status" value="1"/>
</dbReference>
<comment type="caution">
    <text evidence="6">The sequence shown here is derived from an EMBL/GenBank/DDBJ whole genome shotgun (WGS) entry which is preliminary data.</text>
</comment>
<dbReference type="InterPro" id="IPR036028">
    <property type="entry name" value="SH3-like_dom_sf"/>
</dbReference>
<sequence length="331" mass="38106">MLPPPPPIYLRAFFDYKPQKDALLPCGEVGLSFDKGDVLCVVDRSDPDWWQAYIVGKEGTCGLIPSEELEERRRAFVPSDHLHTKRVACGLIKTKKKKKSNYETRKNYQFDKSDIISYEEVQEMPPFHRKTLILIGAQGVGRRVIVNQLTRSDPDRFGCAVPSTSRQMKEGEEDGISYNFVSRKDLEDDIINNQLLEYGEFMGNIYGTTFDAVRKVNKENKICILDVNPQTLKLLRNSEFLPFVVFVKSPSLDMLRAMHQHASRGTGTVPDSDLQKTVDESARIEQLYSHLFDFTIVNNHLEETCEEILFELENMETNRQWVPVTWVYDCP</sequence>
<dbReference type="InterPro" id="IPR001452">
    <property type="entry name" value="SH3_domain"/>
</dbReference>
<gene>
    <name evidence="6" type="ORF">HOLleu_41455</name>
</gene>
<dbReference type="InterPro" id="IPR027417">
    <property type="entry name" value="P-loop_NTPase"/>
</dbReference>
<evidence type="ECO:0000256" key="2">
    <source>
        <dbReference type="ARBA" id="ARBA00022443"/>
    </source>
</evidence>
<evidence type="ECO:0000313" key="7">
    <source>
        <dbReference type="Proteomes" id="UP001152320"/>
    </source>
</evidence>
<keyword evidence="7" id="KW-1185">Reference proteome</keyword>
<name>A0A9Q0YBK5_HOLLE</name>
<dbReference type="PANTHER" id="PTHR23122">
    <property type="entry name" value="MEMBRANE-ASSOCIATED GUANYLATE KINASE MAGUK"/>
    <property type="match status" value="1"/>
</dbReference>
<feature type="domain" description="Guanylate kinase-like" evidence="5">
    <location>
        <begin position="129"/>
        <end position="313"/>
    </location>
</feature>
<protein>
    <submittedName>
        <fullName evidence="6">MAGUK p55 subfamily member 6</fullName>
    </submittedName>
</protein>
<dbReference type="EMBL" id="JAIZAY010000023">
    <property type="protein sequence ID" value="KAJ8019747.1"/>
    <property type="molecule type" value="Genomic_DNA"/>
</dbReference>
<evidence type="ECO:0000256" key="3">
    <source>
        <dbReference type="PROSITE-ProRule" id="PRU00192"/>
    </source>
</evidence>
<dbReference type="Pfam" id="PF00625">
    <property type="entry name" value="Guanylate_kin"/>
    <property type="match status" value="1"/>
</dbReference>
<dbReference type="SUPFAM" id="SSF50044">
    <property type="entry name" value="SH3-domain"/>
    <property type="match status" value="1"/>
</dbReference>
<dbReference type="Pfam" id="PF07653">
    <property type="entry name" value="SH3_2"/>
    <property type="match status" value="1"/>
</dbReference>
<dbReference type="InterPro" id="IPR008145">
    <property type="entry name" value="GK/Ca_channel_bsu"/>
</dbReference>
<keyword evidence="2 3" id="KW-0728">SH3 domain</keyword>
<dbReference type="PROSITE" id="PS00856">
    <property type="entry name" value="GUANYLATE_KINASE_1"/>
    <property type="match status" value="1"/>
</dbReference>
<dbReference type="InterPro" id="IPR008144">
    <property type="entry name" value="Guanylate_kin-like_dom"/>
</dbReference>
<evidence type="ECO:0000313" key="6">
    <source>
        <dbReference type="EMBL" id="KAJ8019747.1"/>
    </source>
</evidence>
<comment type="similarity">
    <text evidence="1">Belongs to the MAGUK family.</text>
</comment>
<evidence type="ECO:0000259" key="5">
    <source>
        <dbReference type="PROSITE" id="PS50052"/>
    </source>
</evidence>
<dbReference type="Gene3D" id="2.30.30.40">
    <property type="entry name" value="SH3 Domains"/>
    <property type="match status" value="1"/>
</dbReference>
<dbReference type="PROSITE" id="PS50052">
    <property type="entry name" value="GUANYLATE_KINASE_2"/>
    <property type="match status" value="1"/>
</dbReference>
<dbReference type="Gene3D" id="3.40.50.300">
    <property type="entry name" value="P-loop containing nucleotide triphosphate hydrolases"/>
    <property type="match status" value="1"/>
</dbReference>
<evidence type="ECO:0000256" key="1">
    <source>
        <dbReference type="ARBA" id="ARBA00007014"/>
    </source>
</evidence>
<dbReference type="CDD" id="cd00071">
    <property type="entry name" value="GMPK"/>
    <property type="match status" value="1"/>
</dbReference>
<accession>A0A9Q0YBK5</accession>
<dbReference type="PROSITE" id="PS50002">
    <property type="entry name" value="SH3"/>
    <property type="match status" value="1"/>
</dbReference>
<dbReference type="InterPro" id="IPR020590">
    <property type="entry name" value="Guanylate_kinase_CS"/>
</dbReference>